<dbReference type="PROSITE" id="PS50206">
    <property type="entry name" value="RHODANESE_3"/>
    <property type="match status" value="1"/>
</dbReference>
<dbReference type="KEGG" id="mpof:MPOR_08170"/>
<dbReference type="PANTHER" id="PTHR43031">
    <property type="entry name" value="FAD-DEPENDENT OXIDOREDUCTASE"/>
    <property type="match status" value="1"/>
</dbReference>
<dbReference type="EMBL" id="AP022570">
    <property type="protein sequence ID" value="BBX49791.1"/>
    <property type="molecule type" value="Genomic_DNA"/>
</dbReference>
<evidence type="ECO:0000259" key="2">
    <source>
        <dbReference type="PROSITE" id="PS50206"/>
    </source>
</evidence>
<dbReference type="Gene3D" id="3.40.250.10">
    <property type="entry name" value="Rhodanese-like domain"/>
    <property type="match status" value="1"/>
</dbReference>
<feature type="domain" description="Rhodanese" evidence="2">
    <location>
        <begin position="27"/>
        <end position="119"/>
    </location>
</feature>
<dbReference type="Proteomes" id="UP000466785">
    <property type="component" value="Chromosome"/>
</dbReference>
<dbReference type="InterPro" id="IPR001763">
    <property type="entry name" value="Rhodanese-like_dom"/>
</dbReference>
<name>A0A6N4V5D5_9MYCO</name>
<dbReference type="Pfam" id="PF00581">
    <property type="entry name" value="Rhodanese"/>
    <property type="match status" value="1"/>
</dbReference>
<dbReference type="InterPro" id="IPR036873">
    <property type="entry name" value="Rhodanese-like_dom_sf"/>
</dbReference>
<accession>A0A6N4V5D5</accession>
<dbReference type="InterPro" id="IPR050229">
    <property type="entry name" value="GlpE_sulfurtransferase"/>
</dbReference>
<evidence type="ECO:0000313" key="3">
    <source>
        <dbReference type="EMBL" id="BBX49791.1"/>
    </source>
</evidence>
<reference evidence="3 4" key="1">
    <citation type="journal article" date="2019" name="Emerg. Microbes Infect.">
        <title>Comprehensive subspecies identification of 175 nontuberculous mycobacteria species based on 7547 genomic profiles.</title>
        <authorList>
            <person name="Matsumoto Y."/>
            <person name="Kinjo T."/>
            <person name="Motooka D."/>
            <person name="Nabeya D."/>
            <person name="Jung N."/>
            <person name="Uechi K."/>
            <person name="Horii T."/>
            <person name="Iida T."/>
            <person name="Fujita J."/>
            <person name="Nakamura S."/>
        </authorList>
    </citation>
    <scope>NUCLEOTIDE SEQUENCE [LARGE SCALE GENOMIC DNA]</scope>
    <source>
        <strain evidence="3 4">JCM 12603</strain>
    </source>
</reference>
<sequence length="149" mass="15822">MTEARAFFAAKLAFEIDPADLAALRAAGRAPVVVDTRSLPAWQQGRVPGAVHIPGADLASRATAVLPDRDADIVVYCWGPGCNGATKAAHALAELGYSRVRELIGGFEYWVREGFAIQSDQGRTRRPVDPLTAVPPAAVGNDEDSRTPV</sequence>
<dbReference type="SUPFAM" id="SSF52821">
    <property type="entry name" value="Rhodanese/Cell cycle control phosphatase"/>
    <property type="match status" value="1"/>
</dbReference>
<proteinExistence type="predicted"/>
<protein>
    <recommendedName>
        <fullName evidence="2">Rhodanese domain-containing protein</fullName>
    </recommendedName>
</protein>
<dbReference type="RefSeq" id="WP_152515044.1">
    <property type="nucleotide sequence ID" value="NZ_AP022570.1"/>
</dbReference>
<evidence type="ECO:0000313" key="4">
    <source>
        <dbReference type="Proteomes" id="UP000466785"/>
    </source>
</evidence>
<evidence type="ECO:0000256" key="1">
    <source>
        <dbReference type="SAM" id="MobiDB-lite"/>
    </source>
</evidence>
<dbReference type="SMART" id="SM00450">
    <property type="entry name" value="RHOD"/>
    <property type="match status" value="1"/>
</dbReference>
<feature type="region of interest" description="Disordered" evidence="1">
    <location>
        <begin position="121"/>
        <end position="149"/>
    </location>
</feature>
<keyword evidence="4" id="KW-1185">Reference proteome</keyword>
<dbReference type="PANTHER" id="PTHR43031:SF1">
    <property type="entry name" value="PYRIDINE NUCLEOTIDE-DISULPHIDE OXIDOREDUCTASE"/>
    <property type="match status" value="1"/>
</dbReference>
<dbReference type="AlphaFoldDB" id="A0A6N4V5D5"/>
<organism evidence="3 4">
    <name type="scientific">Mycolicibacterium poriferae</name>
    <dbReference type="NCBI Taxonomy" id="39694"/>
    <lineage>
        <taxon>Bacteria</taxon>
        <taxon>Bacillati</taxon>
        <taxon>Actinomycetota</taxon>
        <taxon>Actinomycetes</taxon>
        <taxon>Mycobacteriales</taxon>
        <taxon>Mycobacteriaceae</taxon>
        <taxon>Mycolicibacterium</taxon>
    </lineage>
</organism>
<gene>
    <name evidence="3" type="ORF">MPOR_08170</name>
</gene>